<protein>
    <submittedName>
        <fullName evidence="4">Hydroxypyruvate isomerase</fullName>
        <ecNumber evidence="4">5.3.1.22</ecNumber>
    </submittedName>
</protein>
<dbReference type="InterPro" id="IPR026040">
    <property type="entry name" value="HyI-like"/>
</dbReference>
<dbReference type="GO" id="GO:0008903">
    <property type="term" value="F:hydroxypyruvate isomerase activity"/>
    <property type="evidence" value="ECO:0007669"/>
    <property type="project" value="UniProtKB-EC"/>
</dbReference>
<evidence type="ECO:0000256" key="2">
    <source>
        <dbReference type="PIRNR" id="PIRNR006241"/>
    </source>
</evidence>
<name>A0ABU0HAD0_9HYPH</name>
<keyword evidence="1 2" id="KW-0413">Isomerase</keyword>
<sequence length="253" mass="27260">MRLSACIEWLFAAEAPEFADRVRLAHRAGLDAVEFWLWSNKDIDAIATALDETGLPLAGMVAEPMVPLTDPARHGEFLEGLRRSIDVARRLRAPVLIAQTGDDLPGHDRAEQRAALVEGLGKAAPILAGSGVVLAIEPLNTLVDHVGYFLPSTAEGLDIVDEVGRPEIGLIYDIYHSAVMSEDIAAVLAGRVDRIAHAHLADAPGRHEPGSGALDWRQRVDWLMDNGYAGLIGLEYRPTGTTVDSLRAVLGAR</sequence>
<dbReference type="EC" id="5.3.1.22" evidence="4"/>
<dbReference type="EMBL" id="JAUSVO010000005">
    <property type="protein sequence ID" value="MDQ0439269.1"/>
    <property type="molecule type" value="Genomic_DNA"/>
</dbReference>
<dbReference type="Pfam" id="PF01261">
    <property type="entry name" value="AP_endonuc_2"/>
    <property type="match status" value="1"/>
</dbReference>
<gene>
    <name evidence="4" type="ORF">QO014_003670</name>
</gene>
<dbReference type="InterPro" id="IPR050417">
    <property type="entry name" value="Sugar_Epim/Isomerase"/>
</dbReference>
<evidence type="ECO:0000313" key="4">
    <source>
        <dbReference type="EMBL" id="MDQ0439269.1"/>
    </source>
</evidence>
<accession>A0ABU0HAD0</accession>
<dbReference type="RefSeq" id="WP_266350160.1">
    <property type="nucleotide sequence ID" value="NZ_JAPKNG010000005.1"/>
</dbReference>
<organism evidence="4 5">
    <name type="scientific">Kaistia dalseonensis</name>
    <dbReference type="NCBI Taxonomy" id="410840"/>
    <lineage>
        <taxon>Bacteria</taxon>
        <taxon>Pseudomonadati</taxon>
        <taxon>Pseudomonadota</taxon>
        <taxon>Alphaproteobacteria</taxon>
        <taxon>Hyphomicrobiales</taxon>
        <taxon>Kaistiaceae</taxon>
        <taxon>Kaistia</taxon>
    </lineage>
</organism>
<comment type="similarity">
    <text evidence="2">Belongs to the hyi family.</text>
</comment>
<evidence type="ECO:0000256" key="1">
    <source>
        <dbReference type="ARBA" id="ARBA00023235"/>
    </source>
</evidence>
<dbReference type="PANTHER" id="PTHR43489">
    <property type="entry name" value="ISOMERASE"/>
    <property type="match status" value="1"/>
</dbReference>
<dbReference type="Gene3D" id="3.20.20.150">
    <property type="entry name" value="Divalent-metal-dependent TIM barrel enzymes"/>
    <property type="match status" value="1"/>
</dbReference>
<evidence type="ECO:0000259" key="3">
    <source>
        <dbReference type="Pfam" id="PF01261"/>
    </source>
</evidence>
<dbReference type="PIRSF" id="PIRSF006241">
    <property type="entry name" value="HyI"/>
    <property type="match status" value="1"/>
</dbReference>
<reference evidence="4 5" key="1">
    <citation type="submission" date="2023-07" db="EMBL/GenBank/DDBJ databases">
        <title>Genomic Encyclopedia of Type Strains, Phase IV (KMG-IV): sequencing the most valuable type-strain genomes for metagenomic binning, comparative biology and taxonomic classification.</title>
        <authorList>
            <person name="Goeker M."/>
        </authorList>
    </citation>
    <scope>NUCLEOTIDE SEQUENCE [LARGE SCALE GENOMIC DNA]</scope>
    <source>
        <strain evidence="4 5">B6-8</strain>
    </source>
</reference>
<dbReference type="SUPFAM" id="SSF51658">
    <property type="entry name" value="Xylose isomerase-like"/>
    <property type="match status" value="1"/>
</dbReference>
<dbReference type="InterPro" id="IPR013022">
    <property type="entry name" value="Xyl_isomerase-like_TIM-brl"/>
</dbReference>
<keyword evidence="5" id="KW-1185">Reference proteome</keyword>
<dbReference type="Proteomes" id="UP001241603">
    <property type="component" value="Unassembled WGS sequence"/>
</dbReference>
<proteinExistence type="inferred from homology"/>
<evidence type="ECO:0000313" key="5">
    <source>
        <dbReference type="Proteomes" id="UP001241603"/>
    </source>
</evidence>
<dbReference type="InterPro" id="IPR036237">
    <property type="entry name" value="Xyl_isomerase-like_sf"/>
</dbReference>
<comment type="caution">
    <text evidence="4">The sequence shown here is derived from an EMBL/GenBank/DDBJ whole genome shotgun (WGS) entry which is preliminary data.</text>
</comment>
<feature type="domain" description="Xylose isomerase-like TIM barrel" evidence="3">
    <location>
        <begin position="22"/>
        <end position="243"/>
    </location>
</feature>